<dbReference type="RefSeq" id="WP_200352195.1">
    <property type="nucleotide sequence ID" value="NZ_BAABHZ010000001.1"/>
</dbReference>
<feature type="signal peptide" evidence="1">
    <location>
        <begin position="1"/>
        <end position="21"/>
    </location>
</feature>
<evidence type="ECO:0000256" key="1">
    <source>
        <dbReference type="SAM" id="SignalP"/>
    </source>
</evidence>
<dbReference type="PROSITE" id="PS51352">
    <property type="entry name" value="THIOREDOXIN_2"/>
    <property type="match status" value="1"/>
</dbReference>
<sequence>MNRLSRITVLSLLLAAPQVFAAPADAQRIQKTYQLKLDNWSLEMRVATTPEQRQKAWNSRPDATPAAREMWTAIGSSLDQDWTLAPAAWFLRTTPGLLATDATGVPKPIFGKEIEAIRKAIETYHLKSPKIAPVCGALAFSNDPRSLAVLEKIESGHPDPKIQGLAALGAAMQLKTLGDDGEIMRKRLTLLRKAIIQSSDVDLDGTTVAKRAEDELYIIRFLTKGRVAPNLVGTDSAGRALSLEAHKGKIVVLLFWNSNVPDAKRVVEITTAMEVKFRGDPVVFIGVNNDPLEKLRTLQADGTVPWTNFSDPENKLAVEYRVGVWPLAYVLDGERKVHYAGAPGSFVELTAAALLEEMKTGAKPAKPGR</sequence>
<organism evidence="3 4">
    <name type="scientific">Luteolibacter yonseiensis</name>
    <dbReference type="NCBI Taxonomy" id="1144680"/>
    <lineage>
        <taxon>Bacteria</taxon>
        <taxon>Pseudomonadati</taxon>
        <taxon>Verrucomicrobiota</taxon>
        <taxon>Verrucomicrobiia</taxon>
        <taxon>Verrucomicrobiales</taxon>
        <taxon>Verrucomicrobiaceae</taxon>
        <taxon>Luteolibacter</taxon>
    </lineage>
</organism>
<dbReference type="GO" id="GO:0016491">
    <property type="term" value="F:oxidoreductase activity"/>
    <property type="evidence" value="ECO:0007669"/>
    <property type="project" value="InterPro"/>
</dbReference>
<dbReference type="InterPro" id="IPR036249">
    <property type="entry name" value="Thioredoxin-like_sf"/>
</dbReference>
<dbReference type="PANTHER" id="PTHR42852">
    <property type="entry name" value="THIOL:DISULFIDE INTERCHANGE PROTEIN DSBE"/>
    <property type="match status" value="1"/>
</dbReference>
<gene>
    <name evidence="3" type="ORF">JIN84_16630</name>
</gene>
<dbReference type="SUPFAM" id="SSF52833">
    <property type="entry name" value="Thioredoxin-like"/>
    <property type="match status" value="1"/>
</dbReference>
<dbReference type="Proteomes" id="UP000600139">
    <property type="component" value="Unassembled WGS sequence"/>
</dbReference>
<protein>
    <submittedName>
        <fullName evidence="3">TlpA family protein disulfide reductase</fullName>
    </submittedName>
</protein>
<feature type="domain" description="Thioredoxin" evidence="2">
    <location>
        <begin position="222"/>
        <end position="360"/>
    </location>
</feature>
<evidence type="ECO:0000313" key="3">
    <source>
        <dbReference type="EMBL" id="MBK1817248.1"/>
    </source>
</evidence>
<evidence type="ECO:0000259" key="2">
    <source>
        <dbReference type="PROSITE" id="PS51352"/>
    </source>
</evidence>
<dbReference type="InterPro" id="IPR000866">
    <property type="entry name" value="AhpC/TSA"/>
</dbReference>
<comment type="caution">
    <text evidence="3">The sequence shown here is derived from an EMBL/GenBank/DDBJ whole genome shotgun (WGS) entry which is preliminary data.</text>
</comment>
<keyword evidence="4" id="KW-1185">Reference proteome</keyword>
<dbReference type="EMBL" id="JAENIK010000012">
    <property type="protein sequence ID" value="MBK1817248.1"/>
    <property type="molecule type" value="Genomic_DNA"/>
</dbReference>
<evidence type="ECO:0000313" key="4">
    <source>
        <dbReference type="Proteomes" id="UP000600139"/>
    </source>
</evidence>
<dbReference type="Gene3D" id="3.40.30.10">
    <property type="entry name" value="Glutaredoxin"/>
    <property type="match status" value="1"/>
</dbReference>
<dbReference type="PANTHER" id="PTHR42852:SF13">
    <property type="entry name" value="PROTEIN DIPZ"/>
    <property type="match status" value="1"/>
</dbReference>
<dbReference type="GO" id="GO:0016209">
    <property type="term" value="F:antioxidant activity"/>
    <property type="evidence" value="ECO:0007669"/>
    <property type="project" value="InterPro"/>
</dbReference>
<feature type="chain" id="PRO_5037529672" evidence="1">
    <location>
        <begin position="22"/>
        <end position="369"/>
    </location>
</feature>
<proteinExistence type="predicted"/>
<accession>A0A934R2L3</accession>
<keyword evidence="1" id="KW-0732">Signal</keyword>
<dbReference type="InterPro" id="IPR050553">
    <property type="entry name" value="Thioredoxin_ResA/DsbE_sf"/>
</dbReference>
<reference evidence="3" key="1">
    <citation type="submission" date="2021-01" db="EMBL/GenBank/DDBJ databases">
        <title>Modified the classification status of verrucomicrobia.</title>
        <authorList>
            <person name="Feng X."/>
        </authorList>
    </citation>
    <scope>NUCLEOTIDE SEQUENCE</scope>
    <source>
        <strain evidence="3">JCM 18052</strain>
    </source>
</reference>
<dbReference type="Pfam" id="PF00578">
    <property type="entry name" value="AhpC-TSA"/>
    <property type="match status" value="1"/>
</dbReference>
<dbReference type="InterPro" id="IPR013766">
    <property type="entry name" value="Thioredoxin_domain"/>
</dbReference>
<dbReference type="AlphaFoldDB" id="A0A934R2L3"/>
<dbReference type="CDD" id="cd02966">
    <property type="entry name" value="TlpA_like_family"/>
    <property type="match status" value="1"/>
</dbReference>
<name>A0A934R2L3_9BACT</name>